<accession>A0A834FH23</accession>
<protein>
    <submittedName>
        <fullName evidence="1">Uncharacterized protein</fullName>
    </submittedName>
</protein>
<gene>
    <name evidence="1" type="ORF">FQA47_001879</name>
</gene>
<evidence type="ECO:0000313" key="2">
    <source>
        <dbReference type="Proteomes" id="UP000646548"/>
    </source>
</evidence>
<dbReference type="Proteomes" id="UP000646548">
    <property type="component" value="Unassembled WGS sequence"/>
</dbReference>
<name>A0A834FH23_ORYME</name>
<evidence type="ECO:0000313" key="1">
    <source>
        <dbReference type="EMBL" id="KAF6733969.1"/>
    </source>
</evidence>
<comment type="caution">
    <text evidence="1">The sequence shown here is derived from an EMBL/GenBank/DDBJ whole genome shotgun (WGS) entry which is preliminary data.</text>
</comment>
<dbReference type="EMBL" id="WKFB01000147">
    <property type="protein sequence ID" value="KAF6733969.1"/>
    <property type="molecule type" value="Genomic_DNA"/>
</dbReference>
<proteinExistence type="predicted"/>
<organism evidence="1 2">
    <name type="scientific">Oryzias melastigma</name>
    <name type="common">Marine medaka</name>
    <dbReference type="NCBI Taxonomy" id="30732"/>
    <lineage>
        <taxon>Eukaryota</taxon>
        <taxon>Metazoa</taxon>
        <taxon>Chordata</taxon>
        <taxon>Craniata</taxon>
        <taxon>Vertebrata</taxon>
        <taxon>Euteleostomi</taxon>
        <taxon>Actinopterygii</taxon>
        <taxon>Neopterygii</taxon>
        <taxon>Teleostei</taxon>
        <taxon>Neoteleostei</taxon>
        <taxon>Acanthomorphata</taxon>
        <taxon>Ovalentaria</taxon>
        <taxon>Atherinomorphae</taxon>
        <taxon>Beloniformes</taxon>
        <taxon>Adrianichthyidae</taxon>
        <taxon>Oryziinae</taxon>
        <taxon>Oryzias</taxon>
    </lineage>
</organism>
<reference evidence="1" key="1">
    <citation type="journal article" name="BMC Genomics">
        <title>Long-read sequencing and de novo genome assembly of marine medaka (Oryzias melastigma).</title>
        <authorList>
            <person name="Liang P."/>
            <person name="Saqib H.S.A."/>
            <person name="Ni X."/>
            <person name="Shen Y."/>
        </authorList>
    </citation>
    <scope>NUCLEOTIDE SEQUENCE</scope>
    <source>
        <strain evidence="1">Bigg-433</strain>
    </source>
</reference>
<sequence>MTPTRQPCINTETLRWAENGAGGRGLAALQEWTEKPSLVRSAVLFIGSGRCRTASIQTPSSSSPFPLFGRVF</sequence>
<dbReference type="AlphaFoldDB" id="A0A834FH23"/>